<dbReference type="Pfam" id="PF25967">
    <property type="entry name" value="RND-MFP_C"/>
    <property type="match status" value="1"/>
</dbReference>
<keyword evidence="6" id="KW-0472">Membrane</keyword>
<feature type="domain" description="Multidrug resistance protein MdtA-like C-terminal permuted SH3" evidence="7">
    <location>
        <begin position="463"/>
        <end position="519"/>
    </location>
</feature>
<dbReference type="Gene3D" id="1.10.287.470">
    <property type="entry name" value="Helix hairpin bin"/>
    <property type="match status" value="1"/>
</dbReference>
<dbReference type="Proteomes" id="UP000822142">
    <property type="component" value="Unassembled WGS sequence"/>
</dbReference>
<dbReference type="PANTHER" id="PTHR32347">
    <property type="entry name" value="EFFLUX SYSTEM COMPONENT YKNX-RELATED"/>
    <property type="match status" value="1"/>
</dbReference>
<feature type="coiled-coil region" evidence="4">
    <location>
        <begin position="102"/>
        <end position="219"/>
    </location>
</feature>
<feature type="compositionally biased region" description="Basic and acidic residues" evidence="5">
    <location>
        <begin position="530"/>
        <end position="543"/>
    </location>
</feature>
<evidence type="ECO:0000256" key="4">
    <source>
        <dbReference type="SAM" id="Coils"/>
    </source>
</evidence>
<dbReference type="InterPro" id="IPR050465">
    <property type="entry name" value="UPF0194_transport"/>
</dbReference>
<comment type="subcellular location">
    <subcellularLocation>
        <location evidence="1">Cell envelope</location>
    </subcellularLocation>
</comment>
<keyword evidence="9" id="KW-1185">Reference proteome</keyword>
<comment type="similarity">
    <text evidence="2">Belongs to the membrane fusion protein (MFP) (TC 8.A.1) family.</text>
</comment>
<organism evidence="8 9">
    <name type="scientific">Blautia hansenii</name>
    <name type="common">Ruminococcus hansenii</name>
    <dbReference type="NCBI Taxonomy" id="1322"/>
    <lineage>
        <taxon>Bacteria</taxon>
        <taxon>Bacillati</taxon>
        <taxon>Bacillota</taxon>
        <taxon>Clostridia</taxon>
        <taxon>Lachnospirales</taxon>
        <taxon>Lachnospiraceae</taxon>
        <taxon>Blautia</taxon>
    </lineage>
</organism>
<keyword evidence="6" id="KW-0812">Transmembrane</keyword>
<dbReference type="PANTHER" id="PTHR32347:SF14">
    <property type="entry name" value="EFFLUX SYSTEM COMPONENT YKNX-RELATED"/>
    <property type="match status" value="1"/>
</dbReference>
<sequence length="543" mass="57886">MKKGITKSKNMIMLITIGVIVLAIGLIALVGSMNSKGKDAAPSVEVVSVGTGNVTQEVDATGNVESEQKKTFYSPVNGTIQTMTAEAGDSVDAGKSIIGFNLEDLEAENQEAQLTAKSGELDIKDAQEQASTAANKVAEAQAAIPGLESQIEEKQNQINSLRQQIADAQTNAQNDAQAQIEQAQAEAKAEADAAYDAAVAAADQEYQKALDEYNNVTKKDYDQKLSDLKTKIDSGTAAESELEDYRYLLNNPPAEPVKKEVNQADYSVSTDGLSGTVTADTSDLQAQMETASSDLAQLQSDLASKKAIAENDTAGLTDAAREKMTITSNLSELKSKNLQELLEEGRKGIQAEFKGVISDAKVTQGATVTQGMELFTLQSTQDVCVEANVSKYDFDKVKEGQKAEITLGDKKYKGTVDKVSKIAIPNEKGTPLIGVSVHIDNPDDDIFIGVEAKVTIQASEAKNVPVLPVEVVNIGKEGSFCYVVNKGKIEKKDIETGVTSDSMVEVKSGLKKGDQVIKDMGNYSEGDSVTAKEAKTEDNKASK</sequence>
<dbReference type="NCBIfam" id="TIGR01730">
    <property type="entry name" value="RND_mfp"/>
    <property type="match status" value="1"/>
</dbReference>
<dbReference type="RefSeq" id="WP_173747287.1">
    <property type="nucleotide sequence ID" value="NZ_JAAITA010000001.1"/>
</dbReference>
<evidence type="ECO:0000313" key="9">
    <source>
        <dbReference type="Proteomes" id="UP000822142"/>
    </source>
</evidence>
<evidence type="ECO:0000256" key="5">
    <source>
        <dbReference type="SAM" id="MobiDB-lite"/>
    </source>
</evidence>
<feature type="transmembrane region" description="Helical" evidence="6">
    <location>
        <begin position="12"/>
        <end position="33"/>
    </location>
</feature>
<dbReference type="SUPFAM" id="SSF111369">
    <property type="entry name" value="HlyD-like secretion proteins"/>
    <property type="match status" value="1"/>
</dbReference>
<evidence type="ECO:0000259" key="7">
    <source>
        <dbReference type="Pfam" id="PF25967"/>
    </source>
</evidence>
<dbReference type="Gene3D" id="2.40.420.20">
    <property type="match status" value="1"/>
</dbReference>
<gene>
    <name evidence="8" type="ORF">G5A70_01145</name>
</gene>
<reference evidence="8 9" key="1">
    <citation type="journal article" date="2020" name="Cell Host Microbe">
        <title>Functional and Genomic Variation between Human-Derived Isolates of Lachnospiraceae Reveals Inter- and Intra-Species Diversity.</title>
        <authorList>
            <person name="Sorbara M.T."/>
            <person name="Littmann E.R."/>
            <person name="Fontana E."/>
            <person name="Moody T.U."/>
            <person name="Kohout C.E."/>
            <person name="Gjonbalaj M."/>
            <person name="Eaton V."/>
            <person name="Seok R."/>
            <person name="Leiner I.M."/>
            <person name="Pamer E.G."/>
        </authorList>
    </citation>
    <scope>NUCLEOTIDE SEQUENCE [LARGE SCALE GENOMIC DNA]</scope>
    <source>
        <strain evidence="8 9">MSK.15.26</strain>
    </source>
</reference>
<keyword evidence="3 4" id="KW-0175">Coiled coil</keyword>
<protein>
    <submittedName>
        <fullName evidence="8">Efflux RND transporter periplasmic adaptor subunit</fullName>
    </submittedName>
</protein>
<dbReference type="InterPro" id="IPR006143">
    <property type="entry name" value="RND_pump_MFP"/>
</dbReference>
<accession>A0ABX2I3I5</accession>
<proteinExistence type="inferred from homology"/>
<dbReference type="Gene3D" id="2.40.30.170">
    <property type="match status" value="1"/>
</dbReference>
<evidence type="ECO:0000256" key="3">
    <source>
        <dbReference type="ARBA" id="ARBA00023054"/>
    </source>
</evidence>
<evidence type="ECO:0000313" key="8">
    <source>
        <dbReference type="EMBL" id="NSJ84814.1"/>
    </source>
</evidence>
<keyword evidence="6" id="KW-1133">Transmembrane helix</keyword>
<dbReference type="Gene3D" id="2.40.50.100">
    <property type="match status" value="1"/>
</dbReference>
<dbReference type="EMBL" id="JAAITA010000001">
    <property type="protein sequence ID" value="NSJ84814.1"/>
    <property type="molecule type" value="Genomic_DNA"/>
</dbReference>
<evidence type="ECO:0000256" key="1">
    <source>
        <dbReference type="ARBA" id="ARBA00004196"/>
    </source>
</evidence>
<comment type="caution">
    <text evidence="8">The sequence shown here is derived from an EMBL/GenBank/DDBJ whole genome shotgun (WGS) entry which is preliminary data.</text>
</comment>
<evidence type="ECO:0000256" key="2">
    <source>
        <dbReference type="ARBA" id="ARBA00009477"/>
    </source>
</evidence>
<name>A0ABX2I3I5_BLAHA</name>
<evidence type="ECO:0000256" key="6">
    <source>
        <dbReference type="SAM" id="Phobius"/>
    </source>
</evidence>
<feature type="region of interest" description="Disordered" evidence="5">
    <location>
        <begin position="517"/>
        <end position="543"/>
    </location>
</feature>
<dbReference type="InterPro" id="IPR058627">
    <property type="entry name" value="MdtA-like_C"/>
</dbReference>